<name>A0A4Y9SEM6_9BURK</name>
<evidence type="ECO:0000259" key="17">
    <source>
        <dbReference type="Pfam" id="PF10531"/>
    </source>
</evidence>
<evidence type="ECO:0000256" key="9">
    <source>
        <dbReference type="ARBA" id="ARBA00023065"/>
    </source>
</evidence>
<keyword evidence="3" id="KW-0813">Transport</keyword>
<evidence type="ECO:0000256" key="13">
    <source>
        <dbReference type="ARBA" id="ARBA00023237"/>
    </source>
</evidence>
<proteinExistence type="inferred from homology"/>
<protein>
    <submittedName>
        <fullName evidence="19">Polysaccharide export protein EpsE</fullName>
    </submittedName>
</protein>
<dbReference type="Pfam" id="PF02563">
    <property type="entry name" value="Poly_export"/>
    <property type="match status" value="1"/>
</dbReference>
<keyword evidence="4" id="KW-1134">Transmembrane beta strand</keyword>
<feature type="signal peptide" evidence="15">
    <location>
        <begin position="1"/>
        <end position="22"/>
    </location>
</feature>
<dbReference type="InterPro" id="IPR019554">
    <property type="entry name" value="Soluble_ligand-bd"/>
</dbReference>
<evidence type="ECO:0000256" key="10">
    <source>
        <dbReference type="ARBA" id="ARBA00023114"/>
    </source>
</evidence>
<dbReference type="InterPro" id="IPR049712">
    <property type="entry name" value="Poly_export"/>
</dbReference>
<evidence type="ECO:0000256" key="2">
    <source>
        <dbReference type="ARBA" id="ARBA00009450"/>
    </source>
</evidence>
<keyword evidence="9" id="KW-0406">Ion transport</keyword>
<dbReference type="Proteomes" id="UP000298438">
    <property type="component" value="Unassembled WGS sequence"/>
</dbReference>
<evidence type="ECO:0000256" key="5">
    <source>
        <dbReference type="ARBA" id="ARBA00022597"/>
    </source>
</evidence>
<feature type="domain" description="Polysaccharide export protein N-terminal" evidence="16">
    <location>
        <begin position="24"/>
        <end position="96"/>
    </location>
</feature>
<keyword evidence="13" id="KW-0998">Cell outer membrane</keyword>
<evidence type="ECO:0000256" key="7">
    <source>
        <dbReference type="ARBA" id="ARBA00022729"/>
    </source>
</evidence>
<keyword evidence="20" id="KW-1185">Reference proteome</keyword>
<dbReference type="GO" id="GO:0015159">
    <property type="term" value="F:polysaccharide transmembrane transporter activity"/>
    <property type="evidence" value="ECO:0007669"/>
    <property type="project" value="InterPro"/>
</dbReference>
<keyword evidence="8" id="KW-0625">Polysaccharide transport</keyword>
<gene>
    <name evidence="19" type="primary">epsE</name>
    <name evidence="19" type="ORF">E4L96_09330</name>
</gene>
<dbReference type="GO" id="GO:0015288">
    <property type="term" value="F:porin activity"/>
    <property type="evidence" value="ECO:0007669"/>
    <property type="project" value="UniProtKB-KW"/>
</dbReference>
<dbReference type="Pfam" id="PF22461">
    <property type="entry name" value="SLBB_2"/>
    <property type="match status" value="1"/>
</dbReference>
<feature type="domain" description="SLBB" evidence="18">
    <location>
        <begin position="101"/>
        <end position="182"/>
    </location>
</feature>
<keyword evidence="6" id="KW-0812">Transmembrane</keyword>
<evidence type="ECO:0000256" key="15">
    <source>
        <dbReference type="SAM" id="SignalP"/>
    </source>
</evidence>
<dbReference type="InterPro" id="IPR017478">
    <property type="entry name" value="Polysacc_export_EpsE"/>
</dbReference>
<evidence type="ECO:0000313" key="19">
    <source>
        <dbReference type="EMBL" id="TFW21147.1"/>
    </source>
</evidence>
<evidence type="ECO:0000256" key="1">
    <source>
        <dbReference type="ARBA" id="ARBA00004571"/>
    </source>
</evidence>
<evidence type="ECO:0000313" key="20">
    <source>
        <dbReference type="Proteomes" id="UP000298438"/>
    </source>
</evidence>
<dbReference type="OrthoDB" id="9815244at2"/>
<dbReference type="GO" id="GO:0046930">
    <property type="term" value="C:pore complex"/>
    <property type="evidence" value="ECO:0007669"/>
    <property type="project" value="UniProtKB-KW"/>
</dbReference>
<comment type="caution">
    <text evidence="19">The sequence shown here is derived from an EMBL/GenBank/DDBJ whole genome shotgun (WGS) entry which is preliminary data.</text>
</comment>
<reference evidence="19 20" key="1">
    <citation type="submission" date="2019-03" db="EMBL/GenBank/DDBJ databases">
        <title>Draft Genome Sequence of Massilia arenosa sp. nov., a Novel Massilia Species Isolated from a Sandy-loam Maize Soil.</title>
        <authorList>
            <person name="Raths R."/>
            <person name="Peta V."/>
            <person name="Bucking H."/>
        </authorList>
    </citation>
    <scope>NUCLEOTIDE SEQUENCE [LARGE SCALE GENOMIC DNA]</scope>
    <source>
        <strain evidence="19 20">MC02</strain>
    </source>
</reference>
<sequence>MKRLLHIAMAALLLLTFNFASAADTLGPGDVIKVSVYGNPDMAIETRITDAGSITFPLIGQVTVGGLSVPAAEKKIASMLESGGYLKKPAVTINVTQVQSQQVSVLGQVNRPGRYPLEGGKRSLMDLLAQAGGIAQDGGDVVNVIRTRNGQTTTEQVDVIEMVRTGQLTKDYDLAANDVIYVERAPKFYIYGEVQRPGAFRLERGMTVTQALSAGGGLTLRGTERGLQIKRRDGSGGLRTIDAKQNDLLQTDDVVYVKESWF</sequence>
<comment type="subcellular location">
    <subcellularLocation>
        <location evidence="1">Cell outer membrane</location>
        <topology evidence="1">Multi-pass membrane protein</topology>
    </subcellularLocation>
</comment>
<keyword evidence="7 15" id="KW-0732">Signal</keyword>
<dbReference type="InterPro" id="IPR054765">
    <property type="entry name" value="SLBB_dom"/>
</dbReference>
<evidence type="ECO:0000256" key="12">
    <source>
        <dbReference type="ARBA" id="ARBA00023139"/>
    </source>
</evidence>
<evidence type="ECO:0000259" key="16">
    <source>
        <dbReference type="Pfam" id="PF02563"/>
    </source>
</evidence>
<dbReference type="PANTHER" id="PTHR33619">
    <property type="entry name" value="POLYSACCHARIDE EXPORT PROTEIN GFCE-RELATED"/>
    <property type="match status" value="1"/>
</dbReference>
<keyword evidence="5" id="KW-0762">Sugar transport</keyword>
<evidence type="ECO:0000256" key="6">
    <source>
        <dbReference type="ARBA" id="ARBA00022692"/>
    </source>
</evidence>
<keyword evidence="11" id="KW-0472">Membrane</keyword>
<dbReference type="PANTHER" id="PTHR33619:SF3">
    <property type="entry name" value="POLYSACCHARIDE EXPORT PROTEIN GFCE-RELATED"/>
    <property type="match status" value="1"/>
</dbReference>
<evidence type="ECO:0000256" key="8">
    <source>
        <dbReference type="ARBA" id="ARBA00023047"/>
    </source>
</evidence>
<dbReference type="Pfam" id="PF10531">
    <property type="entry name" value="SLBB"/>
    <property type="match status" value="1"/>
</dbReference>
<dbReference type="GO" id="GO:0009279">
    <property type="term" value="C:cell outer membrane"/>
    <property type="evidence" value="ECO:0007669"/>
    <property type="project" value="UniProtKB-SubCell"/>
</dbReference>
<evidence type="ECO:0000256" key="11">
    <source>
        <dbReference type="ARBA" id="ARBA00023136"/>
    </source>
</evidence>
<dbReference type="NCBIfam" id="TIGR03028">
    <property type="entry name" value="EpsE"/>
    <property type="match status" value="1"/>
</dbReference>
<comment type="similarity">
    <text evidence="2">Belongs to the BexD/CtrA/VexA family.</text>
</comment>
<evidence type="ECO:0000256" key="14">
    <source>
        <dbReference type="ARBA" id="ARBA00023288"/>
    </source>
</evidence>
<keyword evidence="10" id="KW-0626">Porin</keyword>
<organism evidence="19 20">
    <name type="scientific">Zemynaea arenosa</name>
    <dbReference type="NCBI Taxonomy" id="2561931"/>
    <lineage>
        <taxon>Bacteria</taxon>
        <taxon>Pseudomonadati</taxon>
        <taxon>Pseudomonadota</taxon>
        <taxon>Betaproteobacteria</taxon>
        <taxon>Burkholderiales</taxon>
        <taxon>Oxalobacteraceae</taxon>
        <taxon>Telluria group</taxon>
        <taxon>Zemynaea</taxon>
    </lineage>
</organism>
<feature type="chain" id="PRO_5021293188" evidence="15">
    <location>
        <begin position="23"/>
        <end position="262"/>
    </location>
</feature>
<evidence type="ECO:0000256" key="4">
    <source>
        <dbReference type="ARBA" id="ARBA00022452"/>
    </source>
</evidence>
<dbReference type="InterPro" id="IPR003715">
    <property type="entry name" value="Poly_export_N"/>
</dbReference>
<dbReference type="GO" id="GO:0006811">
    <property type="term" value="P:monoatomic ion transport"/>
    <property type="evidence" value="ECO:0007669"/>
    <property type="project" value="UniProtKB-KW"/>
</dbReference>
<dbReference type="RefSeq" id="WP_135206943.1">
    <property type="nucleotide sequence ID" value="NZ_SPVF01000123.1"/>
</dbReference>
<keyword evidence="14" id="KW-0449">Lipoprotein</keyword>
<keyword evidence="12" id="KW-0564">Palmitate</keyword>
<evidence type="ECO:0000256" key="3">
    <source>
        <dbReference type="ARBA" id="ARBA00022448"/>
    </source>
</evidence>
<dbReference type="AlphaFoldDB" id="A0A4Y9SEM6"/>
<dbReference type="EMBL" id="SPVF01000123">
    <property type="protein sequence ID" value="TFW21147.1"/>
    <property type="molecule type" value="Genomic_DNA"/>
</dbReference>
<evidence type="ECO:0000259" key="18">
    <source>
        <dbReference type="Pfam" id="PF22461"/>
    </source>
</evidence>
<accession>A0A4Y9SEM6</accession>
<dbReference type="Gene3D" id="3.10.560.10">
    <property type="entry name" value="Outer membrane lipoprotein wza domain like"/>
    <property type="match status" value="2"/>
</dbReference>
<feature type="domain" description="Soluble ligand binding" evidence="17">
    <location>
        <begin position="187"/>
        <end position="234"/>
    </location>
</feature>